<dbReference type="EMBL" id="SWBO01000001">
    <property type="protein sequence ID" value="TKC03567.1"/>
    <property type="molecule type" value="Genomic_DNA"/>
</dbReference>
<accession>A0A4U1CE16</accession>
<evidence type="ECO:0000313" key="1">
    <source>
        <dbReference type="EMBL" id="TKC03567.1"/>
    </source>
</evidence>
<dbReference type="Proteomes" id="UP000310477">
    <property type="component" value="Unassembled WGS sequence"/>
</dbReference>
<evidence type="ECO:0000313" key="2">
    <source>
        <dbReference type="Proteomes" id="UP000310477"/>
    </source>
</evidence>
<organism evidence="1 2">
    <name type="scientific">Pedobacter cryotolerans</name>
    <dbReference type="NCBI Taxonomy" id="2571270"/>
    <lineage>
        <taxon>Bacteria</taxon>
        <taxon>Pseudomonadati</taxon>
        <taxon>Bacteroidota</taxon>
        <taxon>Sphingobacteriia</taxon>
        <taxon>Sphingobacteriales</taxon>
        <taxon>Sphingobacteriaceae</taxon>
        <taxon>Pedobacter</taxon>
    </lineage>
</organism>
<dbReference type="OrthoDB" id="1263472at2"/>
<comment type="caution">
    <text evidence="1">The sequence shown here is derived from an EMBL/GenBank/DDBJ whole genome shotgun (WGS) entry which is preliminary data.</text>
</comment>
<sequence>MKNLLPVLLLTCFLFSCKEQNEDIVTEPNKDGSIETVVSVKHKDGFDILTTTHKIWVKNQLDKTLVKIDTLKSLGLTTVEGEDRDGYTEKVQVKKDYEFYITVK</sequence>
<dbReference type="RefSeq" id="WP_136874316.1">
    <property type="nucleotide sequence ID" value="NZ_SWBO01000001.1"/>
</dbReference>
<dbReference type="PROSITE" id="PS51257">
    <property type="entry name" value="PROKAR_LIPOPROTEIN"/>
    <property type="match status" value="1"/>
</dbReference>
<name>A0A4U1CE16_9SPHI</name>
<gene>
    <name evidence="1" type="ORF">FA045_03070</name>
</gene>
<proteinExistence type="predicted"/>
<protein>
    <submittedName>
        <fullName evidence="1">Uncharacterized protein</fullName>
    </submittedName>
</protein>
<keyword evidence="2" id="KW-1185">Reference proteome</keyword>
<dbReference type="AlphaFoldDB" id="A0A4U1CE16"/>
<reference evidence="1 2" key="1">
    <citation type="submission" date="2019-04" db="EMBL/GenBank/DDBJ databases">
        <title>Pedobacter sp. AR-2-6 sp. nov., isolated from Arctic soil.</title>
        <authorList>
            <person name="Dahal R.H."/>
            <person name="Kim D.-U."/>
        </authorList>
    </citation>
    <scope>NUCLEOTIDE SEQUENCE [LARGE SCALE GENOMIC DNA]</scope>
    <source>
        <strain evidence="1 2">AR-2-6</strain>
    </source>
</reference>